<proteinExistence type="predicted"/>
<evidence type="ECO:0000313" key="2">
    <source>
        <dbReference type="Proteomes" id="UP000287166"/>
    </source>
</evidence>
<dbReference type="InParanoid" id="A0A401GTQ1"/>
<gene>
    <name evidence="1" type="ORF">SCP_0703000</name>
</gene>
<protein>
    <submittedName>
        <fullName evidence="1">Uncharacterized protein</fullName>
    </submittedName>
</protein>
<dbReference type="GeneID" id="38782031"/>
<comment type="caution">
    <text evidence="1">The sequence shown here is derived from an EMBL/GenBank/DDBJ whole genome shotgun (WGS) entry which is preliminary data.</text>
</comment>
<sequence>MAFPGKVTVSIIIPFMYTASAVLRTDIDMYRLLQCLSWGPVVPPYIRFVVQ</sequence>
<accession>A0A401GTQ1</accession>
<dbReference type="EMBL" id="BFAD01000007">
    <property type="protein sequence ID" value="GBE85114.1"/>
    <property type="molecule type" value="Genomic_DNA"/>
</dbReference>
<keyword evidence="2" id="KW-1185">Reference proteome</keyword>
<dbReference type="AlphaFoldDB" id="A0A401GTQ1"/>
<reference evidence="1 2" key="1">
    <citation type="journal article" date="2018" name="Sci. Rep.">
        <title>Genome sequence of the cauliflower mushroom Sparassis crispa (Hanabiratake) and its association with beneficial usage.</title>
        <authorList>
            <person name="Kiyama R."/>
            <person name="Furutani Y."/>
            <person name="Kawaguchi K."/>
            <person name="Nakanishi T."/>
        </authorList>
    </citation>
    <scope>NUCLEOTIDE SEQUENCE [LARGE SCALE GENOMIC DNA]</scope>
</reference>
<organism evidence="1 2">
    <name type="scientific">Sparassis crispa</name>
    <dbReference type="NCBI Taxonomy" id="139825"/>
    <lineage>
        <taxon>Eukaryota</taxon>
        <taxon>Fungi</taxon>
        <taxon>Dikarya</taxon>
        <taxon>Basidiomycota</taxon>
        <taxon>Agaricomycotina</taxon>
        <taxon>Agaricomycetes</taxon>
        <taxon>Polyporales</taxon>
        <taxon>Sparassidaceae</taxon>
        <taxon>Sparassis</taxon>
    </lineage>
</organism>
<name>A0A401GTQ1_9APHY</name>
<evidence type="ECO:0000313" key="1">
    <source>
        <dbReference type="EMBL" id="GBE85114.1"/>
    </source>
</evidence>
<dbReference type="Proteomes" id="UP000287166">
    <property type="component" value="Unassembled WGS sequence"/>
</dbReference>
<dbReference type="RefSeq" id="XP_027616027.1">
    <property type="nucleotide sequence ID" value="XM_027760226.1"/>
</dbReference>